<evidence type="ECO:0000313" key="5">
    <source>
        <dbReference type="Proteomes" id="UP001161247"/>
    </source>
</evidence>
<evidence type="ECO:0000313" key="4">
    <source>
        <dbReference type="EMBL" id="CAI9086856.1"/>
    </source>
</evidence>
<gene>
    <name evidence="4" type="ORF">OLC1_LOCUS24837</name>
</gene>
<keyword evidence="5" id="KW-1185">Reference proteome</keyword>
<protein>
    <submittedName>
        <fullName evidence="4">OLC1v1020775C2</fullName>
    </submittedName>
</protein>
<feature type="region of interest" description="Disordered" evidence="2">
    <location>
        <begin position="83"/>
        <end position="108"/>
    </location>
</feature>
<dbReference type="SUPFAM" id="SSF57850">
    <property type="entry name" value="RING/U-box"/>
    <property type="match status" value="1"/>
</dbReference>
<dbReference type="InterPro" id="IPR001841">
    <property type="entry name" value="Znf_RING"/>
</dbReference>
<dbReference type="PROSITE" id="PS50089">
    <property type="entry name" value="ZF_RING_2"/>
    <property type="match status" value="1"/>
</dbReference>
<evidence type="ECO:0000256" key="2">
    <source>
        <dbReference type="SAM" id="MobiDB-lite"/>
    </source>
</evidence>
<dbReference type="SMART" id="SM00184">
    <property type="entry name" value="RING"/>
    <property type="match status" value="1"/>
</dbReference>
<reference evidence="4" key="1">
    <citation type="submission" date="2023-03" db="EMBL/GenBank/DDBJ databases">
        <authorList>
            <person name="Julca I."/>
        </authorList>
    </citation>
    <scope>NUCLEOTIDE SEQUENCE</scope>
</reference>
<feature type="compositionally biased region" description="Gly residues" evidence="2">
    <location>
        <begin position="90"/>
        <end position="100"/>
    </location>
</feature>
<keyword evidence="1" id="KW-0862">Zinc</keyword>
<feature type="domain" description="RING-type" evidence="3">
    <location>
        <begin position="221"/>
        <end position="259"/>
    </location>
</feature>
<accession>A0AAV1BUS5</accession>
<proteinExistence type="predicted"/>
<sequence length="269" mass="28314">MAHLGQMLGFDLISQGRIEGGRRGVVTAATTSTTTLLDLLTESMMNAGSDHLTRRKSFKLRLGFNGLCGAMWGYGPNSTMSVRGDEDAGGSDGGGAGSGSAGDYEEGRVSTAMGTGGVNLGQDFLGNRSTPACGGDAPAPSGMNLAAALAAERQFRAAQEFEGFSQSPTTRLSDVNNNQVGAATQREQGTPLRMSLMKLLEETDGCDEEMKEGAAGVDSMCCVCMGRKRGAAFIPCGHTFCRVCSRELWLNRGLCPLCNRTILEILDIF</sequence>
<comment type="caution">
    <text evidence="4">The sequence shown here is derived from an EMBL/GenBank/DDBJ whole genome shotgun (WGS) entry which is preliminary data.</text>
</comment>
<dbReference type="AlphaFoldDB" id="A0AAV1BUS5"/>
<dbReference type="CDD" id="cd16449">
    <property type="entry name" value="RING-HC"/>
    <property type="match status" value="1"/>
</dbReference>
<dbReference type="EMBL" id="CATKSE010000001">
    <property type="protein sequence ID" value="CAI9086856.1"/>
    <property type="molecule type" value="Genomic_DNA"/>
</dbReference>
<dbReference type="PANTHER" id="PTHR46629">
    <property type="entry name" value="OS01G0917900 PROTEIN"/>
    <property type="match status" value="1"/>
</dbReference>
<dbReference type="InterPro" id="IPR013083">
    <property type="entry name" value="Znf_RING/FYVE/PHD"/>
</dbReference>
<organism evidence="4 5">
    <name type="scientific">Oldenlandia corymbosa var. corymbosa</name>
    <dbReference type="NCBI Taxonomy" id="529605"/>
    <lineage>
        <taxon>Eukaryota</taxon>
        <taxon>Viridiplantae</taxon>
        <taxon>Streptophyta</taxon>
        <taxon>Embryophyta</taxon>
        <taxon>Tracheophyta</taxon>
        <taxon>Spermatophyta</taxon>
        <taxon>Magnoliopsida</taxon>
        <taxon>eudicotyledons</taxon>
        <taxon>Gunneridae</taxon>
        <taxon>Pentapetalae</taxon>
        <taxon>asterids</taxon>
        <taxon>lamiids</taxon>
        <taxon>Gentianales</taxon>
        <taxon>Rubiaceae</taxon>
        <taxon>Rubioideae</taxon>
        <taxon>Spermacoceae</taxon>
        <taxon>Hedyotis-Oldenlandia complex</taxon>
        <taxon>Oldenlandia</taxon>
    </lineage>
</organism>
<keyword evidence="1" id="KW-0479">Metal-binding</keyword>
<dbReference type="GO" id="GO:0008270">
    <property type="term" value="F:zinc ion binding"/>
    <property type="evidence" value="ECO:0007669"/>
    <property type="project" value="UniProtKB-KW"/>
</dbReference>
<keyword evidence="1" id="KW-0863">Zinc-finger</keyword>
<name>A0AAV1BUS5_OLDCO</name>
<dbReference type="Pfam" id="PF13920">
    <property type="entry name" value="zf-C3HC4_3"/>
    <property type="match status" value="1"/>
</dbReference>
<dbReference type="Gene3D" id="3.30.40.10">
    <property type="entry name" value="Zinc/RING finger domain, C3HC4 (zinc finger)"/>
    <property type="match status" value="1"/>
</dbReference>
<evidence type="ECO:0000256" key="1">
    <source>
        <dbReference type="PROSITE-ProRule" id="PRU00175"/>
    </source>
</evidence>
<evidence type="ECO:0000259" key="3">
    <source>
        <dbReference type="PROSITE" id="PS50089"/>
    </source>
</evidence>
<dbReference type="Proteomes" id="UP001161247">
    <property type="component" value="Unassembled WGS sequence"/>
</dbReference>